<dbReference type="AlphaFoldDB" id="A0A0L9TVX8"/>
<gene>
    <name evidence="3" type="ORF">LR48_Vigan02g048900</name>
</gene>
<evidence type="ECO:0000256" key="1">
    <source>
        <dbReference type="ARBA" id="ARBA00023015"/>
    </source>
</evidence>
<dbReference type="STRING" id="3914.A0A0L9TVX8"/>
<accession>A0A0L9TVX8</accession>
<dbReference type="Gramene" id="KOM34339">
    <property type="protein sequence ID" value="KOM34339"/>
    <property type="gene ID" value="LR48_Vigan02g048900"/>
</dbReference>
<evidence type="ECO:0000256" key="2">
    <source>
        <dbReference type="ARBA" id="ARBA00023163"/>
    </source>
</evidence>
<dbReference type="EMBL" id="CM003372">
    <property type="protein sequence ID" value="KOM34339.1"/>
    <property type="molecule type" value="Genomic_DNA"/>
</dbReference>
<name>A0A0L9TVX8_PHAAN</name>
<organism evidence="3 4">
    <name type="scientific">Phaseolus angularis</name>
    <name type="common">Azuki bean</name>
    <name type="synonym">Vigna angularis</name>
    <dbReference type="NCBI Taxonomy" id="3914"/>
    <lineage>
        <taxon>Eukaryota</taxon>
        <taxon>Viridiplantae</taxon>
        <taxon>Streptophyta</taxon>
        <taxon>Embryophyta</taxon>
        <taxon>Tracheophyta</taxon>
        <taxon>Spermatophyta</taxon>
        <taxon>Magnoliopsida</taxon>
        <taxon>eudicotyledons</taxon>
        <taxon>Gunneridae</taxon>
        <taxon>Pentapetalae</taxon>
        <taxon>rosids</taxon>
        <taxon>fabids</taxon>
        <taxon>Fabales</taxon>
        <taxon>Fabaceae</taxon>
        <taxon>Papilionoideae</taxon>
        <taxon>50 kb inversion clade</taxon>
        <taxon>NPAAA clade</taxon>
        <taxon>indigoferoid/millettioid clade</taxon>
        <taxon>Phaseoleae</taxon>
        <taxon>Vigna</taxon>
    </lineage>
</organism>
<keyword evidence="1" id="KW-0805">Transcription regulation</keyword>
<dbReference type="PANTHER" id="PTHR22597">
    <property type="entry name" value="POLYCOMB GROUP PROTEIN"/>
    <property type="match status" value="1"/>
</dbReference>
<sequence>MPGIPVAARATSSLHDACEHLSAEEELAAEESLSIYCKPVEFYNILQRRAMRNVLYLIG</sequence>
<dbReference type="PANTHER" id="PTHR22597:SF22">
    <property type="entry name" value="POLYCOMB GROUP PROTEIN EMBRYONIC FLOWER 2-RELATED"/>
    <property type="match status" value="1"/>
</dbReference>
<protein>
    <submittedName>
        <fullName evidence="3">Uncharacterized protein</fullName>
    </submittedName>
</protein>
<dbReference type="GO" id="GO:0031490">
    <property type="term" value="F:chromatin DNA binding"/>
    <property type="evidence" value="ECO:0007669"/>
    <property type="project" value="TreeGrafter"/>
</dbReference>
<evidence type="ECO:0000313" key="3">
    <source>
        <dbReference type="EMBL" id="KOM34339.1"/>
    </source>
</evidence>
<keyword evidence="2" id="KW-0804">Transcription</keyword>
<proteinExistence type="predicted"/>
<evidence type="ECO:0000313" key="4">
    <source>
        <dbReference type="Proteomes" id="UP000053144"/>
    </source>
</evidence>
<reference evidence="4" key="1">
    <citation type="journal article" date="2015" name="Proc. Natl. Acad. Sci. U.S.A.">
        <title>Genome sequencing of adzuki bean (Vigna angularis) provides insight into high starch and low fat accumulation and domestication.</title>
        <authorList>
            <person name="Yang K."/>
            <person name="Tian Z."/>
            <person name="Chen C."/>
            <person name="Luo L."/>
            <person name="Zhao B."/>
            <person name="Wang Z."/>
            <person name="Yu L."/>
            <person name="Li Y."/>
            <person name="Sun Y."/>
            <person name="Li W."/>
            <person name="Chen Y."/>
            <person name="Li Y."/>
            <person name="Zhang Y."/>
            <person name="Ai D."/>
            <person name="Zhao J."/>
            <person name="Shang C."/>
            <person name="Ma Y."/>
            <person name="Wu B."/>
            <person name="Wang M."/>
            <person name="Gao L."/>
            <person name="Sun D."/>
            <person name="Zhang P."/>
            <person name="Guo F."/>
            <person name="Wang W."/>
            <person name="Li Y."/>
            <person name="Wang J."/>
            <person name="Varshney R.K."/>
            <person name="Wang J."/>
            <person name="Ling H.Q."/>
            <person name="Wan P."/>
        </authorList>
    </citation>
    <scope>NUCLEOTIDE SEQUENCE</scope>
    <source>
        <strain evidence="4">cv. Jingnong 6</strain>
    </source>
</reference>
<dbReference type="GO" id="GO:0005634">
    <property type="term" value="C:nucleus"/>
    <property type="evidence" value="ECO:0007669"/>
    <property type="project" value="UniProtKB-ARBA"/>
</dbReference>
<dbReference type="Proteomes" id="UP000053144">
    <property type="component" value="Chromosome 2"/>
</dbReference>